<feature type="region of interest" description="Disordered" evidence="1">
    <location>
        <begin position="79"/>
        <end position="100"/>
    </location>
</feature>
<feature type="compositionally biased region" description="Polar residues" evidence="1">
    <location>
        <begin position="144"/>
        <end position="155"/>
    </location>
</feature>
<dbReference type="EMBL" id="MIGC01000815">
    <property type="protein sequence ID" value="PHJ24176.1"/>
    <property type="molecule type" value="Genomic_DNA"/>
</dbReference>
<keyword evidence="3" id="KW-1185">Reference proteome</keyword>
<feature type="region of interest" description="Disordered" evidence="1">
    <location>
        <begin position="938"/>
        <end position="962"/>
    </location>
</feature>
<dbReference type="OrthoDB" id="329651at2759"/>
<evidence type="ECO:0000313" key="3">
    <source>
        <dbReference type="Proteomes" id="UP000221165"/>
    </source>
</evidence>
<organism evidence="2 3">
    <name type="scientific">Cystoisospora suis</name>
    <dbReference type="NCBI Taxonomy" id="483139"/>
    <lineage>
        <taxon>Eukaryota</taxon>
        <taxon>Sar</taxon>
        <taxon>Alveolata</taxon>
        <taxon>Apicomplexa</taxon>
        <taxon>Conoidasida</taxon>
        <taxon>Coccidia</taxon>
        <taxon>Eucoccidiorida</taxon>
        <taxon>Eimeriorina</taxon>
        <taxon>Sarcocystidae</taxon>
        <taxon>Cystoisospora</taxon>
    </lineage>
</organism>
<name>A0A2C6LB35_9APIC</name>
<reference evidence="2 3" key="1">
    <citation type="journal article" date="2017" name="Int. J. Parasitol.">
        <title>The genome of the protozoan parasite Cystoisospora suis and a reverse vaccinology approach to identify vaccine candidates.</title>
        <authorList>
            <person name="Palmieri N."/>
            <person name="Shrestha A."/>
            <person name="Ruttkowski B."/>
            <person name="Beck T."/>
            <person name="Vogl C."/>
            <person name="Tomley F."/>
            <person name="Blake D.P."/>
            <person name="Joachim A."/>
        </authorList>
    </citation>
    <scope>NUCLEOTIDE SEQUENCE [LARGE SCALE GENOMIC DNA]</scope>
    <source>
        <strain evidence="2 3">Wien I</strain>
    </source>
</reference>
<dbReference type="GeneID" id="94425385"/>
<feature type="compositionally biased region" description="Polar residues" evidence="1">
    <location>
        <begin position="235"/>
        <end position="274"/>
    </location>
</feature>
<feature type="region of interest" description="Disordered" evidence="1">
    <location>
        <begin position="123"/>
        <end position="155"/>
    </location>
</feature>
<feature type="compositionally biased region" description="Polar residues" evidence="1">
    <location>
        <begin position="306"/>
        <end position="319"/>
    </location>
</feature>
<feature type="region of interest" description="Disordered" evidence="1">
    <location>
        <begin position="1234"/>
        <end position="1256"/>
    </location>
</feature>
<feature type="region of interest" description="Disordered" evidence="1">
    <location>
        <begin position="981"/>
        <end position="1001"/>
    </location>
</feature>
<dbReference type="RefSeq" id="XP_067925849.1">
    <property type="nucleotide sequence ID" value="XM_068062174.1"/>
</dbReference>
<feature type="compositionally biased region" description="Low complexity" evidence="1">
    <location>
        <begin position="986"/>
        <end position="1001"/>
    </location>
</feature>
<evidence type="ECO:0000313" key="2">
    <source>
        <dbReference type="EMBL" id="PHJ24176.1"/>
    </source>
</evidence>
<dbReference type="Proteomes" id="UP000221165">
    <property type="component" value="Unassembled WGS sequence"/>
</dbReference>
<sequence length="1360" mass="142957">MEAALLQAAGGLGAGQIGEHLTRDRPSQLVHSFPGTPVSKILTHGHQPSSNHIASTVSPAVTTSWSSARISRSAVAIPEAESPALPTERRRAYSRPQSLAPRCKVRDAPCTIAAELPLPSPSLPPQEVCHSHPHSCSHARSDTPPGSVSPSLSTWSERPCSSQLFASEVGTAMPHSATLSPPRDAAVALEGAGRSKPVASSSSCAALTVPDQRRRPEPNASDLASPSSVRLEHSSPPTMNTSRQTGASLCLDSSSGTCVDNPTPMRSSSLSLERTTPLIERSRIQMRNPAIGTTARRATNPGRSWHSLQAAQLSSSKGEITTPKGINKAEEDTMLSAFRGGGGTVHKQPSPPASEHPKTPWLPAAPSLAASCCPSRGLKWGAEKYCYPELCTPTVADAEDAPHTACCHPERGLAFLDDNQRSDEAVSSLVASRPDCLSANTSPVSYAATAVGVLEGASAAASSGSNNTSSSPLSWKEQGFATRGMLESHHTAMTSLPEGLQAGKDGQSSPTNSLQVVLAIPGDLPVGKSPFDDNADSLCNPYQELQNLTEDVLETGANEIFLPLVQLGGEAHEQQQRLYRACQLDAASSHWTPLSVCEEGMRQRTAALSPWEYTAISSPKASACFFPKSFPAQRVQAAGEGSPLAIGTARLASSSQAAENEGFHLPEECQFRPLVDYGLLQQDPLELTPDLRVPRDVVGNSSTSLPPSPREAITSGMAFEVRNSPAFTQVNRGVHVEGQAPRRVECSRPYGCAEPRRHAHPSDTVCPQHQHDSAWHSLGQTRLADTPVRMPFTPPNNHLGVSTLESLNGETAEHDTKDSSVDHQLGTTAEWNKNQAEAGGRDVVGGECTTSLPAAAACSQWLLSLPHQMAVGGTGGSSVIMGGDSVPTPTTACHSSPTACSSLSSESSIATVAAFSPFAKDTRFVACATSPACSCSAPTAGSAGNPTSEASLFPHSSQPVSPPVYRGPLSKPAGLHYEEESFHSMVPSSNQPTQPSTASTTPVATWRVAGCGVDTGQGQTNDCDASVSPTSPSTVTTNPLLPEAAISHTQPAVLSLPPASSEDSAAAQPAPYPAASLVKDSGQTVCMQALTLQQLMPQLAKMPQVSARGQTAWPCPAEITQQVQNLTAPSLYCSGRIPIPPGGSGSNLLALATASSTDCKTLAAVKYSYLCSARYLPGKAGASQFCPTSGPVSDDGPNYEDAEPCESSGQDTSFEFGGPTAVPIRTRKGFRKPLPLPQEMLTSPGEPGDSDRGNEPVLQYDAASREWRVFWVEDRLARYKVFQAKKFGKERAQQLAEDWFHRARAGHVHGSSKGLKSVHGGQAGPRAKKVKVEPGRVVAVGDTCGFTGLTDSKVRRKEAL</sequence>
<feature type="compositionally biased region" description="Polar residues" evidence="1">
    <location>
        <begin position="945"/>
        <end position="959"/>
    </location>
</feature>
<dbReference type="VEuPathDB" id="ToxoDB:CSUI_001971"/>
<comment type="caution">
    <text evidence="2">The sequence shown here is derived from an EMBL/GenBank/DDBJ whole genome shotgun (WGS) entry which is preliminary data.</text>
</comment>
<feature type="region of interest" description="Disordered" evidence="1">
    <location>
        <begin position="190"/>
        <end position="360"/>
    </location>
</feature>
<proteinExistence type="predicted"/>
<evidence type="ECO:0000256" key="1">
    <source>
        <dbReference type="SAM" id="MobiDB-lite"/>
    </source>
</evidence>
<accession>A0A2C6LB35</accession>
<feature type="region of interest" description="Disordered" evidence="1">
    <location>
        <begin position="1310"/>
        <end position="1330"/>
    </location>
</feature>
<protein>
    <submittedName>
        <fullName evidence="2">Ap2 domain transcription factor ap2vi-3</fullName>
    </submittedName>
</protein>
<feature type="region of interest" description="Disordered" evidence="1">
    <location>
        <begin position="1189"/>
        <end position="1218"/>
    </location>
</feature>
<gene>
    <name evidence="2" type="ORF">CSUI_001971</name>
</gene>